<organism evidence="2 3">
    <name type="scientific">Penicillium antarcticum</name>
    <dbReference type="NCBI Taxonomy" id="416450"/>
    <lineage>
        <taxon>Eukaryota</taxon>
        <taxon>Fungi</taxon>
        <taxon>Dikarya</taxon>
        <taxon>Ascomycota</taxon>
        <taxon>Pezizomycotina</taxon>
        <taxon>Eurotiomycetes</taxon>
        <taxon>Eurotiomycetidae</taxon>
        <taxon>Eurotiales</taxon>
        <taxon>Aspergillaceae</taxon>
        <taxon>Penicillium</taxon>
    </lineage>
</organism>
<dbReference type="EMBL" id="MDYN01000365">
    <property type="protein sequence ID" value="OQD66249.1"/>
    <property type="molecule type" value="Genomic_DNA"/>
</dbReference>
<accession>A0A1V6NNH3</accession>
<gene>
    <name evidence="2" type="ORF">PENANT_c358G00956</name>
    <name evidence="1" type="ORF">PENANT_c365G04471</name>
</gene>
<evidence type="ECO:0000313" key="2">
    <source>
        <dbReference type="EMBL" id="OQD66265.1"/>
    </source>
</evidence>
<dbReference type="AlphaFoldDB" id="A0A1V6NNH3"/>
<dbReference type="Proteomes" id="UP000191672">
    <property type="component" value="Unassembled WGS sequence"/>
</dbReference>
<proteinExistence type="predicted"/>
<evidence type="ECO:0000313" key="3">
    <source>
        <dbReference type="Proteomes" id="UP000191672"/>
    </source>
</evidence>
<sequence>MSQLSEVYPSSSFQTTDGVPLDALQFLLPDDSLSQRESQSHFQSEIQFDSALELPNNRVQIRAASQALDTLPRIKPDRINEFIISLEAVVQSAGKGFSKLQMPKMESQGLYAITAVQFLRIQLRTILERQRCRNILMDQGADSDYRRRVLVVSINYLVT</sequence>
<dbReference type="EMBL" id="MDYN01000358">
    <property type="protein sequence ID" value="OQD66265.1"/>
    <property type="molecule type" value="Genomic_DNA"/>
</dbReference>
<evidence type="ECO:0000313" key="1">
    <source>
        <dbReference type="EMBL" id="OQD66249.1"/>
    </source>
</evidence>
<feature type="non-terminal residue" evidence="2">
    <location>
        <position position="159"/>
    </location>
</feature>
<keyword evidence="3" id="KW-1185">Reference proteome</keyword>
<protein>
    <submittedName>
        <fullName evidence="2">Uncharacterized protein</fullName>
    </submittedName>
</protein>
<reference evidence="3" key="2">
    <citation type="journal article" date="2017" name="Nat. Microbiol.">
        <title>Global analysis of biosynthetic gene clusters reveals vast potential of secondary metabolite production in Penicillium species.</title>
        <authorList>
            <person name="Nielsen J.C."/>
            <person name="Grijseels S."/>
            <person name="Prigent S."/>
            <person name="Ji B."/>
            <person name="Dainat J."/>
            <person name="Nielsen K.F."/>
            <person name="Frisvad J.C."/>
            <person name="Workman M."/>
            <person name="Nielsen J."/>
        </authorList>
    </citation>
    <scope>NUCLEOTIDE SEQUENCE [LARGE SCALE GENOMIC DNA]</scope>
    <source>
        <strain evidence="3">IBT 31811</strain>
    </source>
</reference>
<comment type="caution">
    <text evidence="2">The sequence shown here is derived from an EMBL/GenBank/DDBJ whole genome shotgun (WGS) entry which is preliminary data.</text>
</comment>
<name>A0A1V6NNH3_9EURO</name>
<reference evidence="2" key="1">
    <citation type="submission" date="2016-08" db="EMBL/GenBank/DDBJ databases">
        <title>Uncovering the secondary metabolism of Penicillium species provides insights into the evolution of 6-MSA pathways.</title>
        <authorList>
            <person name="Nielsen J.C."/>
            <person name="Nielsen J."/>
        </authorList>
    </citation>
    <scope>NUCLEOTIDE SEQUENCE [LARGE SCALE GENOMIC DNA]</scope>
    <source>
        <strain evidence="2">IBT 31811</strain>
    </source>
</reference>